<evidence type="ECO:0008006" key="4">
    <source>
        <dbReference type="Google" id="ProtNLM"/>
    </source>
</evidence>
<evidence type="ECO:0000313" key="2">
    <source>
        <dbReference type="EMBL" id="EDM77617.1"/>
    </source>
</evidence>
<dbReference type="OrthoDB" id="5531390at2"/>
<name>A6G969_9BACT</name>
<gene>
    <name evidence="2" type="ORF">PPSIR1_02993</name>
</gene>
<dbReference type="AlphaFoldDB" id="A6G969"/>
<feature type="compositionally biased region" description="Acidic residues" evidence="1">
    <location>
        <begin position="29"/>
        <end position="38"/>
    </location>
</feature>
<dbReference type="RefSeq" id="WP_006973264.1">
    <property type="nucleotide sequence ID" value="NZ_ABCS01000043.1"/>
</dbReference>
<proteinExistence type="predicted"/>
<accession>A6G969</accession>
<reference evidence="2 3" key="1">
    <citation type="submission" date="2007-06" db="EMBL/GenBank/DDBJ databases">
        <authorList>
            <person name="Shimkets L."/>
            <person name="Ferriera S."/>
            <person name="Johnson J."/>
            <person name="Kravitz S."/>
            <person name="Beeson K."/>
            <person name="Sutton G."/>
            <person name="Rogers Y.-H."/>
            <person name="Friedman R."/>
            <person name="Frazier M."/>
            <person name="Venter J.C."/>
        </authorList>
    </citation>
    <scope>NUCLEOTIDE SEQUENCE [LARGE SCALE GENOMIC DNA]</scope>
    <source>
        <strain evidence="2 3">SIR-1</strain>
    </source>
</reference>
<evidence type="ECO:0000313" key="3">
    <source>
        <dbReference type="Proteomes" id="UP000005801"/>
    </source>
</evidence>
<feature type="region of interest" description="Disordered" evidence="1">
    <location>
        <begin position="28"/>
        <end position="60"/>
    </location>
</feature>
<evidence type="ECO:0000256" key="1">
    <source>
        <dbReference type="SAM" id="MobiDB-lite"/>
    </source>
</evidence>
<dbReference type="Proteomes" id="UP000005801">
    <property type="component" value="Unassembled WGS sequence"/>
</dbReference>
<dbReference type="PROSITE" id="PS51257">
    <property type="entry name" value="PROKAR_LIPOPROTEIN"/>
    <property type="match status" value="1"/>
</dbReference>
<organism evidence="2 3">
    <name type="scientific">Plesiocystis pacifica SIR-1</name>
    <dbReference type="NCBI Taxonomy" id="391625"/>
    <lineage>
        <taxon>Bacteria</taxon>
        <taxon>Pseudomonadati</taxon>
        <taxon>Myxococcota</taxon>
        <taxon>Polyangia</taxon>
        <taxon>Nannocystales</taxon>
        <taxon>Nannocystaceae</taxon>
        <taxon>Plesiocystis</taxon>
    </lineage>
</organism>
<sequence>MTIPRLKNTALSLPLIASALFMGCGEDPIPPEDGDFADEASAGANEAGSKEPDVGVGELDPGECIAKAKDGEDGEAWGYVHQCGGRWWGRIGFTFEGTGLDLYVPSIEGAVDFGDGHESYLETKVMACCGQHDPQLTIDDQPTYAENCMLDLRQQVCRSISEALGAAIDSGELPSLKPVVEVQHWIATHIDECIDGLVDTDDSPKSLKAKWEIPQAGTPWDDSNQDVEDVYIEIFLSLVNDLYRPADLSENEICTSLMWNNGNLFERGLPSTGSGMDATLESGSGVLLGPPVGSATPLQLSTDFGSLGTACTGLECSKLSLSFDSSASTWSLDELRLILEPRLVVDVGGQTLVIEDAQVELYGDAQGQMEMTQGSSEYRVLAGDVQFIVRGQAGGGPVMLFAHSSTDLVATSDSAGGWELRPFELLYTEAQGDAWTMTVGATQWL</sequence>
<comment type="caution">
    <text evidence="2">The sequence shown here is derived from an EMBL/GenBank/DDBJ whole genome shotgun (WGS) entry which is preliminary data.</text>
</comment>
<dbReference type="EMBL" id="ABCS01000043">
    <property type="protein sequence ID" value="EDM77617.1"/>
    <property type="molecule type" value="Genomic_DNA"/>
</dbReference>
<keyword evidence="3" id="KW-1185">Reference proteome</keyword>
<protein>
    <recommendedName>
        <fullName evidence="4">Lipoprotein</fullName>
    </recommendedName>
</protein>